<name>A0AAV0A2V7_PHORO</name>
<evidence type="ECO:0000313" key="1">
    <source>
        <dbReference type="EMBL" id="CAH7117508.1"/>
    </source>
</evidence>
<organism evidence="1 2">
    <name type="scientific">Phodopus roborovskii</name>
    <name type="common">Roborovski's desert hamster</name>
    <name type="synonym">Cricetulus roborovskii</name>
    <dbReference type="NCBI Taxonomy" id="109678"/>
    <lineage>
        <taxon>Eukaryota</taxon>
        <taxon>Metazoa</taxon>
        <taxon>Chordata</taxon>
        <taxon>Craniata</taxon>
        <taxon>Vertebrata</taxon>
        <taxon>Euteleostomi</taxon>
        <taxon>Mammalia</taxon>
        <taxon>Eutheria</taxon>
        <taxon>Euarchontoglires</taxon>
        <taxon>Glires</taxon>
        <taxon>Rodentia</taxon>
        <taxon>Myomorpha</taxon>
        <taxon>Muroidea</taxon>
        <taxon>Cricetidae</taxon>
        <taxon>Cricetinae</taxon>
        <taxon>Phodopus</taxon>
    </lineage>
</organism>
<proteinExistence type="predicted"/>
<dbReference type="EMBL" id="CALSGD010001551">
    <property type="protein sequence ID" value="CAH7117508.1"/>
    <property type="molecule type" value="Genomic_DNA"/>
</dbReference>
<sequence>MKMVAPWTRFYSHSCCLCCHVRTGTILLGVWYLRGCILISLSTSRFFSLSLS</sequence>
<dbReference type="Proteomes" id="UP001152836">
    <property type="component" value="Unassembled WGS sequence"/>
</dbReference>
<keyword evidence="2" id="KW-1185">Reference proteome</keyword>
<dbReference type="AlphaFoldDB" id="A0AAV0A2V7"/>
<evidence type="ECO:0000313" key="2">
    <source>
        <dbReference type="Proteomes" id="UP001152836"/>
    </source>
</evidence>
<comment type="caution">
    <text evidence="1">The sequence shown here is derived from an EMBL/GenBank/DDBJ whole genome shotgun (WGS) entry which is preliminary data.</text>
</comment>
<reference evidence="1" key="1">
    <citation type="submission" date="2022-06" db="EMBL/GenBank/DDBJ databases">
        <authorList>
            <person name="Andreotti S."/>
            <person name="Wyler E."/>
        </authorList>
    </citation>
    <scope>NUCLEOTIDE SEQUENCE</scope>
</reference>
<protein>
    <submittedName>
        <fullName evidence="1">Laptm4b protein</fullName>
    </submittedName>
</protein>
<gene>
    <name evidence="1" type="primary">Laptm4b</name>
    <name evidence="1" type="ORF">PHOROB_LOCUS14360</name>
</gene>
<accession>A0AAV0A2V7</accession>